<name>A0A317XQC8_9BASI</name>
<feature type="region of interest" description="Disordered" evidence="1">
    <location>
        <begin position="155"/>
        <end position="223"/>
    </location>
</feature>
<dbReference type="InParanoid" id="A0A317XQC8"/>
<proteinExistence type="predicted"/>
<evidence type="ECO:0000313" key="2">
    <source>
        <dbReference type="EMBL" id="PWZ00302.1"/>
    </source>
</evidence>
<evidence type="ECO:0000313" key="3">
    <source>
        <dbReference type="Proteomes" id="UP000246740"/>
    </source>
</evidence>
<feature type="compositionally biased region" description="Polar residues" evidence="1">
    <location>
        <begin position="194"/>
        <end position="204"/>
    </location>
</feature>
<reference evidence="2 3" key="1">
    <citation type="journal article" date="2018" name="Mol. Biol. Evol.">
        <title>Broad Genomic Sampling Reveals a Smut Pathogenic Ancestry of the Fungal Clade Ustilaginomycotina.</title>
        <authorList>
            <person name="Kijpornyongpan T."/>
            <person name="Mondo S.J."/>
            <person name="Barry K."/>
            <person name="Sandor L."/>
            <person name="Lee J."/>
            <person name="Lipzen A."/>
            <person name="Pangilinan J."/>
            <person name="LaButti K."/>
            <person name="Hainaut M."/>
            <person name="Henrissat B."/>
            <person name="Grigoriev I.V."/>
            <person name="Spatafora J.W."/>
            <person name="Aime M.C."/>
        </authorList>
    </citation>
    <scope>NUCLEOTIDE SEQUENCE [LARGE SCALE GENOMIC DNA]</scope>
    <source>
        <strain evidence="2 3">MCA 3645</strain>
    </source>
</reference>
<sequence length="223" mass="25253">MPFPHHPCLAFSIPLLSQNASQSQAQRKEGRRTAKVTNTGRKERVSEWLPEMGLVVGSIVNVITKTVVKVLCFIIQDREIFPERERERDEELEESSLLSLLSMSMPECCLLQAEKSYMYVPLQCSVRLNLVNCGMRVASCEGGIQEEPGIYLSLHGAQTHNKTPRSKPRRTKPKRKSKDSIRARPGNKEEPKNASVSVQHSLLLSANRESERLQSPNSDKEWE</sequence>
<accession>A0A317XQC8</accession>
<dbReference type="Proteomes" id="UP000246740">
    <property type="component" value="Unassembled WGS sequence"/>
</dbReference>
<evidence type="ECO:0000256" key="1">
    <source>
        <dbReference type="SAM" id="MobiDB-lite"/>
    </source>
</evidence>
<protein>
    <submittedName>
        <fullName evidence="2">Uncharacterized protein</fullName>
    </submittedName>
</protein>
<dbReference type="EMBL" id="KZ819193">
    <property type="protein sequence ID" value="PWZ00302.1"/>
    <property type="molecule type" value="Genomic_DNA"/>
</dbReference>
<gene>
    <name evidence="2" type="ORF">BCV70DRAFT_200461</name>
</gene>
<organism evidence="2 3">
    <name type="scientific">Testicularia cyperi</name>
    <dbReference type="NCBI Taxonomy" id="1882483"/>
    <lineage>
        <taxon>Eukaryota</taxon>
        <taxon>Fungi</taxon>
        <taxon>Dikarya</taxon>
        <taxon>Basidiomycota</taxon>
        <taxon>Ustilaginomycotina</taxon>
        <taxon>Ustilaginomycetes</taxon>
        <taxon>Ustilaginales</taxon>
        <taxon>Anthracoideaceae</taxon>
        <taxon>Testicularia</taxon>
    </lineage>
</organism>
<keyword evidence="3" id="KW-1185">Reference proteome</keyword>
<feature type="compositionally biased region" description="Basic residues" evidence="1">
    <location>
        <begin position="162"/>
        <end position="177"/>
    </location>
</feature>
<feature type="compositionally biased region" description="Basic and acidic residues" evidence="1">
    <location>
        <begin position="208"/>
        <end position="223"/>
    </location>
</feature>
<feature type="compositionally biased region" description="Basic and acidic residues" evidence="1">
    <location>
        <begin position="178"/>
        <end position="192"/>
    </location>
</feature>
<dbReference type="AlphaFoldDB" id="A0A317XQC8"/>